<name>A0AAJ0F8C3_9PEZI</name>
<dbReference type="InterPro" id="IPR024964">
    <property type="entry name" value="CTLH/CRA"/>
</dbReference>
<accession>A0AAJ0F8C3</accession>
<comment type="caution">
    <text evidence="3">The sequence shown here is derived from an EMBL/GenBank/DDBJ whole genome shotgun (WGS) entry which is preliminary data.</text>
</comment>
<evidence type="ECO:0000313" key="4">
    <source>
        <dbReference type="Proteomes" id="UP001239445"/>
    </source>
</evidence>
<dbReference type="Pfam" id="PF10607">
    <property type="entry name" value="CTLH"/>
    <property type="match status" value="1"/>
</dbReference>
<dbReference type="PANTHER" id="PTHR12864">
    <property type="entry name" value="RAN BINDING PROTEIN 9-RELATED"/>
    <property type="match status" value="1"/>
</dbReference>
<dbReference type="AlphaFoldDB" id="A0AAJ0F8C3"/>
<proteinExistence type="predicted"/>
<dbReference type="PROSITE" id="PS50896">
    <property type="entry name" value="LISH"/>
    <property type="match status" value="1"/>
</dbReference>
<evidence type="ECO:0000256" key="1">
    <source>
        <dbReference type="ARBA" id="ARBA00002343"/>
    </source>
</evidence>
<gene>
    <name evidence="3" type="ORF">QBC47DRAFT_349829</name>
</gene>
<dbReference type="InterPro" id="IPR013144">
    <property type="entry name" value="CRA_dom"/>
</dbReference>
<organism evidence="3 4">
    <name type="scientific">Echria macrotheca</name>
    <dbReference type="NCBI Taxonomy" id="438768"/>
    <lineage>
        <taxon>Eukaryota</taxon>
        <taxon>Fungi</taxon>
        <taxon>Dikarya</taxon>
        <taxon>Ascomycota</taxon>
        <taxon>Pezizomycotina</taxon>
        <taxon>Sordariomycetes</taxon>
        <taxon>Sordariomycetidae</taxon>
        <taxon>Sordariales</taxon>
        <taxon>Schizotheciaceae</taxon>
        <taxon>Echria</taxon>
    </lineage>
</organism>
<dbReference type="SMART" id="SM00667">
    <property type="entry name" value="LisH"/>
    <property type="match status" value="1"/>
</dbReference>
<evidence type="ECO:0000259" key="2">
    <source>
        <dbReference type="PROSITE" id="PS50897"/>
    </source>
</evidence>
<dbReference type="PROSITE" id="PS50897">
    <property type="entry name" value="CTLH"/>
    <property type="match status" value="1"/>
</dbReference>
<dbReference type="EMBL" id="MU839840">
    <property type="protein sequence ID" value="KAK1751979.1"/>
    <property type="molecule type" value="Genomic_DNA"/>
</dbReference>
<reference evidence="3" key="1">
    <citation type="submission" date="2023-06" db="EMBL/GenBank/DDBJ databases">
        <title>Genome-scale phylogeny and comparative genomics of the fungal order Sordariales.</title>
        <authorList>
            <consortium name="Lawrence Berkeley National Laboratory"/>
            <person name="Hensen N."/>
            <person name="Bonometti L."/>
            <person name="Westerberg I."/>
            <person name="Brannstrom I.O."/>
            <person name="Guillou S."/>
            <person name="Cros-Aarteil S."/>
            <person name="Calhoun S."/>
            <person name="Haridas S."/>
            <person name="Kuo A."/>
            <person name="Mondo S."/>
            <person name="Pangilinan J."/>
            <person name="Riley R."/>
            <person name="Labutti K."/>
            <person name="Andreopoulos B."/>
            <person name="Lipzen A."/>
            <person name="Chen C."/>
            <person name="Yanf M."/>
            <person name="Daum C."/>
            <person name="Ng V."/>
            <person name="Clum A."/>
            <person name="Steindorff A."/>
            <person name="Ohm R."/>
            <person name="Martin F."/>
            <person name="Silar P."/>
            <person name="Natvig D."/>
            <person name="Lalanne C."/>
            <person name="Gautier V."/>
            <person name="Ament-Velasquez S.L."/>
            <person name="Kruys A."/>
            <person name="Hutchinson M.I."/>
            <person name="Powell A.J."/>
            <person name="Barry K."/>
            <person name="Miller A.N."/>
            <person name="Grigoriev I.V."/>
            <person name="Debuchy R."/>
            <person name="Gladieux P."/>
            <person name="Thoren M.H."/>
            <person name="Johannesson H."/>
        </authorList>
    </citation>
    <scope>NUCLEOTIDE SEQUENCE</scope>
    <source>
        <strain evidence="3">PSN4</strain>
    </source>
</reference>
<dbReference type="Pfam" id="PF08513">
    <property type="entry name" value="LisH"/>
    <property type="match status" value="1"/>
</dbReference>
<dbReference type="InterPro" id="IPR006594">
    <property type="entry name" value="LisH"/>
</dbReference>
<dbReference type="Proteomes" id="UP001239445">
    <property type="component" value="Unassembled WGS sequence"/>
</dbReference>
<dbReference type="SMART" id="SM00757">
    <property type="entry name" value="CRA"/>
    <property type="match status" value="1"/>
</dbReference>
<keyword evidence="4" id="KW-1185">Reference proteome</keyword>
<dbReference type="InterPro" id="IPR050618">
    <property type="entry name" value="Ubq-SigPath_Reg"/>
</dbReference>
<feature type="domain" description="CTLH" evidence="2">
    <location>
        <begin position="110"/>
        <end position="157"/>
    </location>
</feature>
<dbReference type="SMART" id="SM00668">
    <property type="entry name" value="CTLH"/>
    <property type="match status" value="1"/>
</dbReference>
<comment type="function">
    <text evidence="1">Involved in the proteasome-dependent degradation of fructose-1,6-bisphosphatase.</text>
</comment>
<evidence type="ECO:0000313" key="3">
    <source>
        <dbReference type="EMBL" id="KAK1751979.1"/>
    </source>
</evidence>
<sequence length="280" mass="31075">MSNSRGTPRVDIVGSSPLRFALSLGDFTYTITADGTAQMTSSTSTTTPKHAFDSRVTEVKSNKSDINALVLDYLTMEGYTKAAAKFSKEANLPLRHPEDLVAAQQNIKLSILRGDIETAISGINELDHEILDKDPQLHFSLLRLQLVELIRRCNNNDVTPAIEFAQEKLAPRAAMNEEFLPDLEKTMSLFFFPHDSLVPELAALLKSDLRRTTATKVNEAILRQQANRREAAIRGLVRLRAWTEASVRTKRKDLPDRIELGVFGDGAENNDGGPEPMITT</sequence>
<dbReference type="InterPro" id="IPR006595">
    <property type="entry name" value="CTLH_C"/>
</dbReference>
<protein>
    <submittedName>
        <fullName evidence="3">CTLH/CRA C-terminal to lish motif domain-containing protein</fullName>
    </submittedName>
</protein>